<dbReference type="Proteomes" id="UP000499080">
    <property type="component" value="Unassembled WGS sequence"/>
</dbReference>
<dbReference type="EMBL" id="BGPR01000505">
    <property type="protein sequence ID" value="GBM23887.1"/>
    <property type="molecule type" value="Genomic_DNA"/>
</dbReference>
<dbReference type="AlphaFoldDB" id="A0A4Y2E591"/>
<keyword evidence="2" id="KW-1185">Reference proteome</keyword>
<proteinExistence type="predicted"/>
<evidence type="ECO:0000313" key="2">
    <source>
        <dbReference type="Proteomes" id="UP000499080"/>
    </source>
</evidence>
<evidence type="ECO:0008006" key="3">
    <source>
        <dbReference type="Google" id="ProtNLM"/>
    </source>
</evidence>
<evidence type="ECO:0000313" key="1">
    <source>
        <dbReference type="EMBL" id="GBM23887.1"/>
    </source>
</evidence>
<dbReference type="OrthoDB" id="6429852at2759"/>
<organism evidence="1 2">
    <name type="scientific">Araneus ventricosus</name>
    <name type="common">Orbweaver spider</name>
    <name type="synonym">Epeira ventricosa</name>
    <dbReference type="NCBI Taxonomy" id="182803"/>
    <lineage>
        <taxon>Eukaryota</taxon>
        <taxon>Metazoa</taxon>
        <taxon>Ecdysozoa</taxon>
        <taxon>Arthropoda</taxon>
        <taxon>Chelicerata</taxon>
        <taxon>Arachnida</taxon>
        <taxon>Araneae</taxon>
        <taxon>Araneomorphae</taxon>
        <taxon>Entelegynae</taxon>
        <taxon>Araneoidea</taxon>
        <taxon>Araneidae</taxon>
        <taxon>Araneus</taxon>
    </lineage>
</organism>
<sequence length="106" mass="12263">MKEKLSTSSMKIRPVFDASAKTPNHPSLNDCLETRLNLIETIPSVLARFRLHKIGVISDIKRAFLQISLNKRDRVSYNLSGMTTKVLERYLDTLEWYLELPVVHFC</sequence>
<name>A0A4Y2E591_ARAVE</name>
<protein>
    <recommendedName>
        <fullName evidence="3">Reverse transcriptase domain-containing protein</fullName>
    </recommendedName>
</protein>
<gene>
    <name evidence="1" type="ORF">AVEN_208517_1</name>
</gene>
<accession>A0A4Y2E591</accession>
<comment type="caution">
    <text evidence="1">The sequence shown here is derived from an EMBL/GenBank/DDBJ whole genome shotgun (WGS) entry which is preliminary data.</text>
</comment>
<reference evidence="1 2" key="1">
    <citation type="journal article" date="2019" name="Sci. Rep.">
        <title>Orb-weaving spider Araneus ventricosus genome elucidates the spidroin gene catalogue.</title>
        <authorList>
            <person name="Kono N."/>
            <person name="Nakamura H."/>
            <person name="Ohtoshi R."/>
            <person name="Moran D.A.P."/>
            <person name="Shinohara A."/>
            <person name="Yoshida Y."/>
            <person name="Fujiwara M."/>
            <person name="Mori M."/>
            <person name="Tomita M."/>
            <person name="Arakawa K."/>
        </authorList>
    </citation>
    <scope>NUCLEOTIDE SEQUENCE [LARGE SCALE GENOMIC DNA]</scope>
</reference>